<evidence type="ECO:0000256" key="5">
    <source>
        <dbReference type="ARBA" id="ARBA00023274"/>
    </source>
</evidence>
<dbReference type="Proteomes" id="UP000433883">
    <property type="component" value="Unassembled WGS sequence"/>
</dbReference>
<evidence type="ECO:0000256" key="3">
    <source>
        <dbReference type="ARBA" id="ARBA00022980"/>
    </source>
</evidence>
<comment type="caution">
    <text evidence="7">The sequence shown here is derived from an EMBL/GenBank/DDBJ whole genome shotgun (WGS) entry which is preliminary data.</text>
</comment>
<reference evidence="7 8" key="1">
    <citation type="submission" date="2019-11" db="EMBL/GenBank/DDBJ databases">
        <title>Venturia inaequalis Genome Resource.</title>
        <authorList>
            <person name="Lichtner F.J."/>
        </authorList>
    </citation>
    <scope>NUCLEOTIDE SEQUENCE [LARGE SCALE GENOMIC DNA]</scope>
    <source>
        <strain evidence="7">Bline_iso_100314</strain>
    </source>
</reference>
<evidence type="ECO:0000256" key="1">
    <source>
        <dbReference type="ARBA" id="ARBA00004173"/>
    </source>
</evidence>
<sequence>MRPLSRLRPSIEAVLSANLQPLQLSYVCRSCRTAVPRRHASMVSLLARKNTEDQKSVTGTAVGNKAADNEDDFVPASNWDGLEWIGTSNWEKKRNAVQGHKFEIYGGNKRVTDPQEIKFFVKEALVAVVKARNLELAKFQEPTLQQPTIDNIKYLEGSWESGWKVGDRGVDWKFDLRNLDFLFAVIKKFALLSGIHLTDPALMRIHDAYDLLNEAQVLPKQKKLIARKGDKLVIAGPKKTAKSKLDLSLLNLPNVTISPKRIKKEDREKQIGRWKVTGEELRARGLL</sequence>
<evidence type="ECO:0000256" key="4">
    <source>
        <dbReference type="ARBA" id="ARBA00023128"/>
    </source>
</evidence>
<proteinExistence type="inferred from homology"/>
<dbReference type="GO" id="GO:1990904">
    <property type="term" value="C:ribonucleoprotein complex"/>
    <property type="evidence" value="ECO:0007669"/>
    <property type="project" value="UniProtKB-KW"/>
</dbReference>
<evidence type="ECO:0000256" key="6">
    <source>
        <dbReference type="ARBA" id="ARBA00035183"/>
    </source>
</evidence>
<dbReference type="GO" id="GO:0005739">
    <property type="term" value="C:mitochondrion"/>
    <property type="evidence" value="ECO:0007669"/>
    <property type="project" value="UniProtKB-SubCell"/>
</dbReference>
<dbReference type="Pfam" id="PF10501">
    <property type="entry name" value="Ribosomal_L50"/>
    <property type="match status" value="1"/>
</dbReference>
<dbReference type="AlphaFoldDB" id="A0A8H3V0S2"/>
<keyword evidence="5" id="KW-0687">Ribonucleoprotein</keyword>
<keyword evidence="3" id="KW-0689">Ribosomal protein</keyword>
<accession>A0A8H3V0S2</accession>
<comment type="subcellular location">
    <subcellularLocation>
        <location evidence="1">Mitochondrion</location>
    </subcellularLocation>
</comment>
<organism evidence="7 8">
    <name type="scientific">Venturia inaequalis</name>
    <name type="common">Apple scab fungus</name>
    <dbReference type="NCBI Taxonomy" id="5025"/>
    <lineage>
        <taxon>Eukaryota</taxon>
        <taxon>Fungi</taxon>
        <taxon>Dikarya</taxon>
        <taxon>Ascomycota</taxon>
        <taxon>Pezizomycotina</taxon>
        <taxon>Dothideomycetes</taxon>
        <taxon>Pleosporomycetidae</taxon>
        <taxon>Venturiales</taxon>
        <taxon>Venturiaceae</taxon>
        <taxon>Venturia</taxon>
    </lineage>
</organism>
<evidence type="ECO:0000313" key="7">
    <source>
        <dbReference type="EMBL" id="KAE9979305.1"/>
    </source>
</evidence>
<name>A0A8H3V0S2_VENIN</name>
<dbReference type="GO" id="GO:0005840">
    <property type="term" value="C:ribosome"/>
    <property type="evidence" value="ECO:0007669"/>
    <property type="project" value="UniProtKB-KW"/>
</dbReference>
<dbReference type="EMBL" id="WNWQ01000095">
    <property type="protein sequence ID" value="KAE9979305.1"/>
    <property type="molecule type" value="Genomic_DNA"/>
</dbReference>
<gene>
    <name evidence="7" type="ORF">BLS_009934</name>
</gene>
<protein>
    <recommendedName>
        <fullName evidence="6">Large ribosomal subunit protein mL50</fullName>
    </recommendedName>
</protein>
<dbReference type="InterPro" id="IPR018305">
    <property type="entry name" value="Ribosomal_m50"/>
</dbReference>
<evidence type="ECO:0000313" key="8">
    <source>
        <dbReference type="Proteomes" id="UP000433883"/>
    </source>
</evidence>
<comment type="similarity">
    <text evidence="2">Belongs to the mitochondrion-specific ribosomal protein mL50 family.</text>
</comment>
<keyword evidence="4" id="KW-0496">Mitochondrion</keyword>
<evidence type="ECO:0000256" key="2">
    <source>
        <dbReference type="ARBA" id="ARBA00008860"/>
    </source>
</evidence>